<evidence type="ECO:0000256" key="5">
    <source>
        <dbReference type="PROSITE-ProRule" id="PRU00125"/>
    </source>
</evidence>
<dbReference type="InterPro" id="IPR036866">
    <property type="entry name" value="RibonucZ/Hydroxyglut_hydro"/>
</dbReference>
<proteinExistence type="inferred from homology"/>
<dbReference type="SUPFAM" id="SSF56281">
    <property type="entry name" value="Metallo-hydrolase/oxidoreductase"/>
    <property type="match status" value="1"/>
</dbReference>
<dbReference type="PROSITE" id="PS00478">
    <property type="entry name" value="LIM_DOMAIN_1"/>
    <property type="match status" value="1"/>
</dbReference>
<reference evidence="8 9" key="1">
    <citation type="journal article" date="2019" name="Sci. Rep.">
        <title>Comparative genomics of chytrid fungi reveal insights into the obligate biotrophic and pathogenic lifestyle of Synchytrium endobioticum.</title>
        <authorList>
            <person name="van de Vossenberg B.T.L.H."/>
            <person name="Warris S."/>
            <person name="Nguyen H.D.T."/>
            <person name="van Gent-Pelzer M.P.E."/>
            <person name="Joly D.L."/>
            <person name="van de Geest H.C."/>
            <person name="Bonants P.J.M."/>
            <person name="Smith D.S."/>
            <person name="Levesque C.A."/>
            <person name="van der Lee T.A.J."/>
        </authorList>
    </citation>
    <scope>NUCLEOTIDE SEQUENCE [LARGE SCALE GENOMIC DNA]</scope>
    <source>
        <strain evidence="8 9">JEL517</strain>
    </source>
</reference>
<dbReference type="InterPro" id="IPR001781">
    <property type="entry name" value="Znf_LIM"/>
</dbReference>
<keyword evidence="9" id="KW-1185">Reference proteome</keyword>
<evidence type="ECO:0000256" key="4">
    <source>
        <dbReference type="ARBA" id="ARBA00022833"/>
    </source>
</evidence>
<dbReference type="Proteomes" id="UP000319731">
    <property type="component" value="Unassembled WGS sequence"/>
</dbReference>
<feature type="domain" description="LIM zinc-binding" evidence="7">
    <location>
        <begin position="444"/>
        <end position="508"/>
    </location>
</feature>
<name>A0A507CEK6_9FUNG</name>
<feature type="compositionally biased region" description="Basic and acidic residues" evidence="6">
    <location>
        <begin position="850"/>
        <end position="861"/>
    </location>
</feature>
<dbReference type="AlphaFoldDB" id="A0A507CEK6"/>
<dbReference type="RefSeq" id="XP_031027777.1">
    <property type="nucleotide sequence ID" value="XM_031166228.1"/>
</dbReference>
<keyword evidence="3" id="KW-0378">Hydrolase</keyword>
<feature type="region of interest" description="Disordered" evidence="6">
    <location>
        <begin position="314"/>
        <end position="341"/>
    </location>
</feature>
<dbReference type="GO" id="GO:0046872">
    <property type="term" value="F:metal ion binding"/>
    <property type="evidence" value="ECO:0007669"/>
    <property type="project" value="UniProtKB-KW"/>
</dbReference>
<dbReference type="STRING" id="1806994.A0A507CEK6"/>
<dbReference type="PANTHER" id="PTHR42978:SF5">
    <property type="entry name" value="METALLO-BETA-LACTAMASE DOMAIN-CONTAINING PROTEIN"/>
    <property type="match status" value="1"/>
</dbReference>
<dbReference type="PROSITE" id="PS50023">
    <property type="entry name" value="LIM_DOMAIN_2"/>
    <property type="match status" value="1"/>
</dbReference>
<comment type="similarity">
    <text evidence="1">Belongs to the metallo-beta-lactamase superfamily.</text>
</comment>
<dbReference type="PANTHER" id="PTHR42978">
    <property type="entry name" value="QUORUM-QUENCHING LACTONASE YTNP-RELATED-RELATED"/>
    <property type="match status" value="1"/>
</dbReference>
<feature type="compositionally biased region" description="Low complexity" evidence="6">
    <location>
        <begin position="902"/>
        <end position="914"/>
    </location>
</feature>
<accession>A0A507CEK6</accession>
<dbReference type="GeneID" id="42001525"/>
<gene>
    <name evidence="8" type="ORF">SmJEL517_g00298</name>
</gene>
<sequence>MNNTLEQDKAAVASLPFHKLVKDQYNQAYIDVSVFAAGYLENPKRNVVKTTVNPEELVNMPSFVFLLRHPNGKEDLESYPPFCKKIVMPLYRITIEKDAPEILQGGGISPDDIDSIVYRRVFVLVNDSYTVRAMMTDPHSKHSHSHFDHTGDIYKFPKSKLYVGVGSKAHTAEAWPNNPNGFHRADGINLTDGRDSIEVKMQPVPFGPFETSYDFFGDGSFYLVDARGHCPGHLCGVVRVAANQFIFLGGDCCHHRDVFMKLNQFGSLLLNGRELGVHHNIEDAWQTLLKVNRLHLEPNVTILIAHDPYLVTEGSSSSAPATSRRSSGQQQQQQAFSGGSLRLSSKELKRMSLQFEQEPTTPSGRKQVRFDVLDSKQPSQGRTHWLDELQERKGDVMKWLEDVGTKRKETITQTAQASKNWLKAFSKRKEESPKSPKTPYGKHRDCTICALPIDNIEDLVQTAGSAYHAFCVVCKDCKVPVHPNQFVEGPDGTPILLCETDYQNRLKAITAAKSPSKTSNVLTREKDLVFCEGCRRPITSDPVEVEEEGSKTIGCWHGYCVKLANAWEIRSITYVPVPRGVNWRKGDDAILWEERLGEVFTAVDSFEASVFKTCSRLSRFLDRSILDQAERYGTRLVRRLDRLFKLLDEMGNETDLAAYFSEYESSRHLVKEFVSNYLNFMGALHEYPEHVDREYMQIIAQSARHTAQSVRLLIRSVIVWFLQLDLHDDSLASHISTLKGLAPTSPVVADEFERRDSRRLSIDSTATGASIMSTISDMHTLKRNTPLTGSAPALRVRRSTADMDFDIIPDVPALPSDYLEKKMRRSSSFSVASAPSAMKRSHSPTPPVESRSRSSLDARKGLDKSVSYDELRSSAAAAHVPAMHRIMSEEIVLVSKPKKKTSPTSSPQSSPRSSIIQMPAIEEHTPNSLTSKVSSQSLTDSAVALSEGSPELRPYVTVEEAVESPQSGSIASSTHSAVNNNTSPVGTMNMSSSAISPVTSSPNSIVASPKMLPASAIDLMSLWGPNDDVMPKSIVMTPSLLDAGATKNTVAAGPQANIPAKNEITNPSSINSSPGIMSSEEAITLSIDELVLLAARNLRRPDTKAGEWANVLKSHDIMTAGDLDYLEEEDWDRLGLSLLAIRAIRKARQQLGTGASSTASAFSM</sequence>
<feature type="compositionally biased region" description="Low complexity" evidence="6">
    <location>
        <begin position="315"/>
        <end position="334"/>
    </location>
</feature>
<keyword evidence="4 5" id="KW-0862">Zinc</keyword>
<evidence type="ECO:0000313" key="8">
    <source>
        <dbReference type="EMBL" id="TPX38062.1"/>
    </source>
</evidence>
<feature type="region of interest" description="Disordered" evidence="6">
    <location>
        <begin position="830"/>
        <end position="861"/>
    </location>
</feature>
<protein>
    <recommendedName>
        <fullName evidence="7">LIM zinc-binding domain-containing protein</fullName>
    </recommendedName>
</protein>
<dbReference type="GO" id="GO:0016787">
    <property type="term" value="F:hydrolase activity"/>
    <property type="evidence" value="ECO:0007669"/>
    <property type="project" value="UniProtKB-KW"/>
</dbReference>
<dbReference type="InterPro" id="IPR051013">
    <property type="entry name" value="MBL_superfamily_lactonases"/>
</dbReference>
<dbReference type="OrthoDB" id="10250730at2759"/>
<evidence type="ECO:0000256" key="3">
    <source>
        <dbReference type="ARBA" id="ARBA00022801"/>
    </source>
</evidence>
<comment type="caution">
    <text evidence="8">The sequence shown here is derived from an EMBL/GenBank/DDBJ whole genome shotgun (WGS) entry which is preliminary data.</text>
</comment>
<evidence type="ECO:0000256" key="6">
    <source>
        <dbReference type="SAM" id="MobiDB-lite"/>
    </source>
</evidence>
<feature type="region of interest" description="Disordered" evidence="6">
    <location>
        <begin position="964"/>
        <end position="995"/>
    </location>
</feature>
<keyword evidence="2 5" id="KW-0479">Metal-binding</keyword>
<evidence type="ECO:0000259" key="7">
    <source>
        <dbReference type="PROSITE" id="PS50023"/>
    </source>
</evidence>
<keyword evidence="5" id="KW-0440">LIM domain</keyword>
<dbReference type="Gene3D" id="2.10.110.10">
    <property type="entry name" value="Cysteine Rich Protein"/>
    <property type="match status" value="1"/>
</dbReference>
<organism evidence="8 9">
    <name type="scientific">Synchytrium microbalum</name>
    <dbReference type="NCBI Taxonomy" id="1806994"/>
    <lineage>
        <taxon>Eukaryota</taxon>
        <taxon>Fungi</taxon>
        <taxon>Fungi incertae sedis</taxon>
        <taxon>Chytridiomycota</taxon>
        <taxon>Chytridiomycota incertae sedis</taxon>
        <taxon>Chytridiomycetes</taxon>
        <taxon>Synchytriales</taxon>
        <taxon>Synchytriaceae</taxon>
        <taxon>Synchytrium</taxon>
    </lineage>
</organism>
<dbReference type="Pfam" id="PF00412">
    <property type="entry name" value="LIM"/>
    <property type="match status" value="1"/>
</dbReference>
<evidence type="ECO:0000313" key="9">
    <source>
        <dbReference type="Proteomes" id="UP000319731"/>
    </source>
</evidence>
<dbReference type="CDD" id="cd07730">
    <property type="entry name" value="metallo-hydrolase-like_MBL-fold"/>
    <property type="match status" value="1"/>
</dbReference>
<evidence type="ECO:0000256" key="1">
    <source>
        <dbReference type="ARBA" id="ARBA00007749"/>
    </source>
</evidence>
<dbReference type="EMBL" id="QEAO01000001">
    <property type="protein sequence ID" value="TPX38062.1"/>
    <property type="molecule type" value="Genomic_DNA"/>
</dbReference>
<dbReference type="Gene3D" id="3.60.15.10">
    <property type="entry name" value="Ribonuclease Z/Hydroxyacylglutathione hydrolase-like"/>
    <property type="match status" value="1"/>
</dbReference>
<feature type="compositionally biased region" description="Polar residues" evidence="6">
    <location>
        <begin position="964"/>
        <end position="990"/>
    </location>
</feature>
<evidence type="ECO:0000256" key="2">
    <source>
        <dbReference type="ARBA" id="ARBA00022723"/>
    </source>
</evidence>
<feature type="region of interest" description="Disordered" evidence="6">
    <location>
        <begin position="894"/>
        <end position="914"/>
    </location>
</feature>